<feature type="region of interest" description="Disordered" evidence="4">
    <location>
        <begin position="752"/>
        <end position="793"/>
    </location>
</feature>
<evidence type="ECO:0000256" key="4">
    <source>
        <dbReference type="SAM" id="MobiDB-lite"/>
    </source>
</evidence>
<keyword evidence="7" id="KW-1185">Reference proteome</keyword>
<feature type="region of interest" description="Disordered" evidence="4">
    <location>
        <begin position="572"/>
        <end position="714"/>
    </location>
</feature>
<proteinExistence type="inferred from homology"/>
<evidence type="ECO:0000256" key="3">
    <source>
        <dbReference type="RuleBase" id="RU361214"/>
    </source>
</evidence>
<feature type="region of interest" description="Disordered" evidence="4">
    <location>
        <begin position="467"/>
        <end position="508"/>
    </location>
</feature>
<feature type="compositionally biased region" description="Polar residues" evidence="4">
    <location>
        <begin position="361"/>
        <end position="371"/>
    </location>
</feature>
<dbReference type="InterPro" id="IPR040182">
    <property type="entry name" value="ATG13"/>
</dbReference>
<dbReference type="EMBL" id="JAEPRB010000222">
    <property type="protein sequence ID" value="KAG2218579.1"/>
    <property type="molecule type" value="Genomic_DNA"/>
</dbReference>
<dbReference type="GO" id="GO:0034497">
    <property type="term" value="P:protein localization to phagophore assembly site"/>
    <property type="evidence" value="ECO:0007669"/>
    <property type="project" value="TreeGrafter"/>
</dbReference>
<dbReference type="OrthoDB" id="70161at2759"/>
<feature type="compositionally biased region" description="Acidic residues" evidence="4">
    <location>
        <begin position="769"/>
        <end position="778"/>
    </location>
</feature>
<keyword evidence="2 3" id="KW-0072">Autophagy</keyword>
<dbReference type="GO" id="GO:0000407">
    <property type="term" value="C:phagophore assembly site"/>
    <property type="evidence" value="ECO:0007669"/>
    <property type="project" value="TreeGrafter"/>
</dbReference>
<dbReference type="GO" id="GO:1990316">
    <property type="term" value="C:Atg1/ULK1 kinase complex"/>
    <property type="evidence" value="ECO:0007669"/>
    <property type="project" value="InterPro"/>
</dbReference>
<evidence type="ECO:0000256" key="2">
    <source>
        <dbReference type="ARBA" id="ARBA00023006"/>
    </source>
</evidence>
<feature type="region of interest" description="Disordered" evidence="4">
    <location>
        <begin position="398"/>
        <end position="455"/>
    </location>
</feature>
<dbReference type="PANTHER" id="PTHR13430:SF4">
    <property type="entry name" value="AUTOPHAGY-RELATED PROTEIN 13"/>
    <property type="match status" value="1"/>
</dbReference>
<dbReference type="GO" id="GO:0034727">
    <property type="term" value="P:piecemeal microautophagy of the nucleus"/>
    <property type="evidence" value="ECO:0007669"/>
    <property type="project" value="TreeGrafter"/>
</dbReference>
<feature type="compositionally biased region" description="Low complexity" evidence="4">
    <location>
        <begin position="399"/>
        <end position="408"/>
    </location>
</feature>
<comment type="similarity">
    <text evidence="1 3">Belongs to the ATG13 family. Fungi subfamily.</text>
</comment>
<organism evidence="6 7">
    <name type="scientific">Circinella minor</name>
    <dbReference type="NCBI Taxonomy" id="1195481"/>
    <lineage>
        <taxon>Eukaryota</taxon>
        <taxon>Fungi</taxon>
        <taxon>Fungi incertae sedis</taxon>
        <taxon>Mucoromycota</taxon>
        <taxon>Mucoromycotina</taxon>
        <taxon>Mucoromycetes</taxon>
        <taxon>Mucorales</taxon>
        <taxon>Lichtheimiaceae</taxon>
        <taxon>Circinella</taxon>
    </lineage>
</organism>
<feature type="region of interest" description="Disordered" evidence="4">
    <location>
        <begin position="39"/>
        <end position="60"/>
    </location>
</feature>
<protein>
    <recommendedName>
        <fullName evidence="3">Autophagy-related protein 13</fullName>
    </recommendedName>
</protein>
<feature type="compositionally biased region" description="Low complexity" evidence="4">
    <location>
        <begin position="415"/>
        <end position="435"/>
    </location>
</feature>
<feature type="compositionally biased region" description="Low complexity" evidence="4">
    <location>
        <begin position="39"/>
        <end position="48"/>
    </location>
</feature>
<dbReference type="AlphaFoldDB" id="A0A8H7RVJ7"/>
<name>A0A8H7RVJ7_9FUNG</name>
<dbReference type="GO" id="GO:0000423">
    <property type="term" value="P:mitophagy"/>
    <property type="evidence" value="ECO:0007669"/>
    <property type="project" value="TreeGrafter"/>
</dbReference>
<dbReference type="InterPro" id="IPR036570">
    <property type="entry name" value="HORMA_dom_sf"/>
</dbReference>
<evidence type="ECO:0000313" key="6">
    <source>
        <dbReference type="EMBL" id="KAG2218579.1"/>
    </source>
</evidence>
<feature type="region of interest" description="Disordered" evidence="4">
    <location>
        <begin position="317"/>
        <end position="382"/>
    </location>
</feature>
<dbReference type="InterPro" id="IPR018731">
    <property type="entry name" value="Atg13_N"/>
</dbReference>
<evidence type="ECO:0000313" key="7">
    <source>
        <dbReference type="Proteomes" id="UP000646827"/>
    </source>
</evidence>
<reference evidence="6 7" key="1">
    <citation type="submission" date="2020-12" db="EMBL/GenBank/DDBJ databases">
        <title>Metabolic potential, ecology and presence of endohyphal bacteria is reflected in genomic diversity of Mucoromycotina.</title>
        <authorList>
            <person name="Muszewska A."/>
            <person name="Okrasinska A."/>
            <person name="Steczkiewicz K."/>
            <person name="Drgas O."/>
            <person name="Orlowska M."/>
            <person name="Perlinska-Lenart U."/>
            <person name="Aleksandrzak-Piekarczyk T."/>
            <person name="Szatraj K."/>
            <person name="Zielenkiewicz U."/>
            <person name="Pilsyk S."/>
            <person name="Malc E."/>
            <person name="Mieczkowski P."/>
            <person name="Kruszewska J.S."/>
            <person name="Biernat P."/>
            <person name="Pawlowska J."/>
        </authorList>
    </citation>
    <scope>NUCLEOTIDE SEQUENCE [LARGE SCALE GENOMIC DNA]</scope>
    <source>
        <strain evidence="6 7">CBS 142.35</strain>
    </source>
</reference>
<evidence type="ECO:0000256" key="1">
    <source>
        <dbReference type="ARBA" id="ARBA00005246"/>
    </source>
</evidence>
<feature type="domain" description="Autophagy-related protein 13 N-terminal" evidence="5">
    <location>
        <begin position="27"/>
        <end position="153"/>
    </location>
</feature>
<dbReference type="PANTHER" id="PTHR13430">
    <property type="match status" value="1"/>
</dbReference>
<feature type="compositionally biased region" description="Low complexity" evidence="4">
    <location>
        <begin position="598"/>
        <end position="618"/>
    </location>
</feature>
<dbReference type="Pfam" id="PF10033">
    <property type="entry name" value="ATG13"/>
    <property type="match status" value="1"/>
</dbReference>
<comment type="caution">
    <text evidence="6">The sequence shown here is derived from an EMBL/GenBank/DDBJ whole genome shotgun (WGS) entry which is preliminary data.</text>
</comment>
<dbReference type="Gene3D" id="3.30.900.10">
    <property type="entry name" value="HORMA domain"/>
    <property type="match status" value="1"/>
</dbReference>
<dbReference type="Proteomes" id="UP000646827">
    <property type="component" value="Unassembled WGS sequence"/>
</dbReference>
<accession>A0A8H7RVJ7</accession>
<feature type="compositionally biased region" description="Low complexity" evidence="4">
    <location>
        <begin position="483"/>
        <end position="504"/>
    </location>
</feature>
<sequence length="807" mass="91453">MLQSHSPSPSRFPFNTNSNDSKTESIVKNFYIKTAQTIIQSRQQQQQQNESIDNDDGKKRMNRWFNMNTREYPDSLRSELKYWITRAFVSPITQPPPLIIEIYLDISNIPLGKQLALKNGWKIIDLDLISSSSSSNSIPKKRIILENWILTLKTLYAFTRLLPLYHNTFKEQTMSNVTAADDQQFIINNIGYRLTSSINNKKEDEISLDEGPDSNTTITQDLDSIVTPLGTLGLQVHYRANCDFIIHDPLDINTIGSQQKQADSSAQLMDLDYNYFTPTIAKYTNNNKTIDSSDDDKKENEIEDTFKTITKAVNKNQTITPWPPIPRKSESARVTTTTETTSLSHYHHQRRQTYNNEHRPASSSSRPTTHNNIHRPRSFSLRPLSINDEDNLFIKSVEPSSISPSSSSRLHHISPFKSPTLSSSSQHSSTFSLRSMRGTGEDDKKSTKSNITRRFSSSFDYRHTDRYYHSAPSEGNNEIQIPSSSSRTRSRRSFSVARRSSIASDQDKELEEFVRSLNLPQTPGFQSRILNEEETENNTFNDTYGPSLDISASYYRSKVFSSSTILSSPLLEQQSSTIESMKENQSSRMTPHGDLDTSSNSSLLSLSLSRGSPLSRLSYQPRAPSPLHTEPPVSPIHGAIPVRIPSTRTTATTKTVQRHDNNNNNNNPTLSTDDGDSYNSTCSLNEYNNNDPYPSFMQSSFQRTGNTHNELSHKRRSSIIGNNNTNEQQQQQQQQQQRNAFLKYNEIRRTTQLSINTESPSSSSGGLDKDDDDDDDENGQAISPIVHDEDDDSLVFKMSELGLYEHK</sequence>
<feature type="compositionally biased region" description="Polar residues" evidence="4">
    <location>
        <begin position="668"/>
        <end position="709"/>
    </location>
</feature>
<gene>
    <name evidence="6" type="ORF">INT45_014168</name>
</gene>
<feature type="compositionally biased region" description="Polar residues" evidence="4">
    <location>
        <begin position="752"/>
        <end position="765"/>
    </location>
</feature>
<dbReference type="GO" id="GO:0005829">
    <property type="term" value="C:cytosol"/>
    <property type="evidence" value="ECO:0007669"/>
    <property type="project" value="TreeGrafter"/>
</dbReference>
<evidence type="ECO:0000259" key="5">
    <source>
        <dbReference type="Pfam" id="PF10033"/>
    </source>
</evidence>
<feature type="compositionally biased region" description="Polar residues" evidence="4">
    <location>
        <begin position="473"/>
        <end position="482"/>
    </location>
</feature>
<feature type="region of interest" description="Disordered" evidence="4">
    <location>
        <begin position="1"/>
        <end position="20"/>
    </location>
</feature>
<feature type="compositionally biased region" description="Polar residues" evidence="4">
    <location>
        <begin position="572"/>
        <end position="589"/>
    </location>
</feature>